<organism evidence="3 4">
    <name type="scientific">Nguyenibacter vanlangensis</name>
    <dbReference type="NCBI Taxonomy" id="1216886"/>
    <lineage>
        <taxon>Bacteria</taxon>
        <taxon>Pseudomonadati</taxon>
        <taxon>Pseudomonadota</taxon>
        <taxon>Alphaproteobacteria</taxon>
        <taxon>Acetobacterales</taxon>
        <taxon>Acetobacteraceae</taxon>
        <taxon>Nguyenibacter</taxon>
    </lineage>
</organism>
<dbReference type="GO" id="GO:0005886">
    <property type="term" value="C:plasma membrane"/>
    <property type="evidence" value="ECO:0007669"/>
    <property type="project" value="TreeGrafter"/>
</dbReference>
<accession>A0A7Y7IUS0</accession>
<evidence type="ECO:0000313" key="3">
    <source>
        <dbReference type="EMBL" id="NVN10714.1"/>
    </source>
</evidence>
<comment type="caution">
    <text evidence="3">The sequence shown here is derived from an EMBL/GenBank/DDBJ whole genome shotgun (WGS) entry which is preliminary data.</text>
</comment>
<feature type="signal peptide" evidence="1">
    <location>
        <begin position="1"/>
        <end position="22"/>
    </location>
</feature>
<dbReference type="InterPro" id="IPR003848">
    <property type="entry name" value="DUF218"/>
</dbReference>
<evidence type="ECO:0000259" key="2">
    <source>
        <dbReference type="Pfam" id="PF02698"/>
    </source>
</evidence>
<keyword evidence="1" id="KW-0732">Signal</keyword>
<gene>
    <name evidence="3" type="ORF">HUK84_06070</name>
</gene>
<proteinExistence type="predicted"/>
<dbReference type="InterPro" id="IPR014729">
    <property type="entry name" value="Rossmann-like_a/b/a_fold"/>
</dbReference>
<reference evidence="3 4" key="1">
    <citation type="submission" date="2020-06" db="EMBL/GenBank/DDBJ databases">
        <title>Description of novel acetic acid bacteria.</title>
        <authorList>
            <person name="Sombolestani A."/>
        </authorList>
    </citation>
    <scope>NUCLEOTIDE SEQUENCE [LARGE SCALE GENOMIC DNA]</scope>
    <source>
        <strain evidence="3 4">LMG 31431</strain>
    </source>
</reference>
<dbReference type="EMBL" id="JABXXP010000066">
    <property type="protein sequence ID" value="NVN10714.1"/>
    <property type="molecule type" value="Genomic_DNA"/>
</dbReference>
<dbReference type="Proteomes" id="UP000534870">
    <property type="component" value="Unassembled WGS sequence"/>
</dbReference>
<feature type="chain" id="PRO_5030645725" evidence="1">
    <location>
        <begin position="23"/>
        <end position="386"/>
    </location>
</feature>
<dbReference type="InterPro" id="IPR051599">
    <property type="entry name" value="Cell_Envelope_Assoc"/>
</dbReference>
<evidence type="ECO:0000313" key="4">
    <source>
        <dbReference type="Proteomes" id="UP000534870"/>
    </source>
</evidence>
<protein>
    <submittedName>
        <fullName evidence="3">YdcF family protein</fullName>
    </submittedName>
</protein>
<name>A0A7Y7IUS0_9PROT</name>
<dbReference type="Pfam" id="PF02698">
    <property type="entry name" value="DUF218"/>
    <property type="match status" value="1"/>
</dbReference>
<dbReference type="PANTHER" id="PTHR30336:SF20">
    <property type="entry name" value="DUF218 DOMAIN-CONTAINING PROTEIN"/>
    <property type="match status" value="1"/>
</dbReference>
<dbReference type="AlphaFoldDB" id="A0A7Y7IUS0"/>
<dbReference type="PANTHER" id="PTHR30336">
    <property type="entry name" value="INNER MEMBRANE PROTEIN, PROBABLE PERMEASE"/>
    <property type="match status" value="1"/>
</dbReference>
<dbReference type="Gene3D" id="3.40.50.620">
    <property type="entry name" value="HUPs"/>
    <property type="match status" value="1"/>
</dbReference>
<dbReference type="CDD" id="cd06259">
    <property type="entry name" value="YdcF-like"/>
    <property type="match status" value="1"/>
</dbReference>
<evidence type="ECO:0000256" key="1">
    <source>
        <dbReference type="SAM" id="SignalP"/>
    </source>
</evidence>
<sequence>MWRSVAIMALGTWLAWTPSTRAAPAGPPAGAMGLRLFPELTAFLADPGGGARFDKRPEMVLLKRARLDRLRNSIGCAPMPDCALAAIEITPQDSATIRIALSAAHAPPGVLDAWGRDAAAIDKIIEIYGQGKSPRYPRIDSMAHDARSEEFVRFVGQLRRDRLSAPLNTIEIPWDAIDTAIALLDADDRLDALRFAPLWKTENGGAVRRARRLDWRAYPYSAILVPGEGPEQPDEPLSPLAKLRLAHAVQIFETGQAPFLIVSGGSVHPAHTRFIEAYEMRRRLIALYHVPRDRIVLEPYARHTTTNLRNAARALDILRSPAGKPVLIVTDDDQKHYIESPAFRARSLRELGYAPGEIGPAPTAFSLAFHPSPACRKIDPSDPMDP</sequence>
<feature type="domain" description="DUF218" evidence="2">
    <location>
        <begin position="222"/>
        <end position="332"/>
    </location>
</feature>
<dbReference type="RefSeq" id="WP_176639475.1">
    <property type="nucleotide sequence ID" value="NZ_JABXXP010000066.1"/>
</dbReference>